<dbReference type="SMART" id="SM00100">
    <property type="entry name" value="cNMP"/>
    <property type="match status" value="2"/>
</dbReference>
<feature type="domain" description="Cyclic nucleotide-binding" evidence="2">
    <location>
        <begin position="247"/>
        <end position="360"/>
    </location>
</feature>
<evidence type="ECO:0000313" key="3">
    <source>
        <dbReference type="EMBL" id="CAD8081349.1"/>
    </source>
</evidence>
<dbReference type="GO" id="GO:0005829">
    <property type="term" value="C:cytosol"/>
    <property type="evidence" value="ECO:0007669"/>
    <property type="project" value="TreeGrafter"/>
</dbReference>
<comment type="caution">
    <text evidence="3">The sequence shown here is derived from an EMBL/GenBank/DDBJ whole genome shotgun (WGS) entry which is preliminary data.</text>
</comment>
<evidence type="ECO:0000259" key="2">
    <source>
        <dbReference type="PROSITE" id="PS50042"/>
    </source>
</evidence>
<dbReference type="Proteomes" id="UP000688137">
    <property type="component" value="Unassembled WGS sequence"/>
</dbReference>
<dbReference type="CDD" id="cd00038">
    <property type="entry name" value="CAP_ED"/>
    <property type="match status" value="2"/>
</dbReference>
<name>A0A8S1MP64_PARPR</name>
<dbReference type="FunFam" id="2.60.120.10:FF:000416">
    <property type="entry name" value="Uncharacterized protein"/>
    <property type="match status" value="1"/>
</dbReference>
<dbReference type="InterPro" id="IPR018488">
    <property type="entry name" value="cNMP-bd_CS"/>
</dbReference>
<sequence>MYRRLSNIDRIKLQFKLNQQVKDLLQKGEIDIDNPTHFEVIVGILSKEQKQRNQNELNLLSQAFYSIKYFTEMQKTTSQEEMLNLYRELQYINVPARRTLFRFGAIGKNFYIILRGSVWVLVGKSGLGDDKIEVIEKKGDKKNDKKKKVEKEYDEGEESDEDEFQDVDDEKMLELKYPNMMKVGKIEQGGSFGEIALTNCMPRQATIVCAEDCQFIKLSREAFHTFLSEYYIRIQNKNFEFLKSINIFTDWNDTDISVIQYHFQSIDYAMNNVIFKEGESIKGVYFIVSGLVELQQKSKDLENVQQSKQPNKQQIVINRYSKGQFFGFMEIMKKQSQRETKAICLTEKVQTLFLQADRFKLYCCRGESLKTLQLMMKKLEYIITKANQIYGETQRQSKQSLSLNLIENDSVLQRMKTENQPICKTNRSRIVKRSLDILAGVSHQSSKIQSYYESVSSFLKDPQVNLNLNNPLIHIEPSKRLKMQQLQFQLQYCPHPTPLTSRIPQFSNGDSKQVLLRQLKLPSIFKSQQEQDDRISIRQLDPII</sequence>
<evidence type="ECO:0000313" key="4">
    <source>
        <dbReference type="Proteomes" id="UP000688137"/>
    </source>
</evidence>
<accession>A0A8S1MP64</accession>
<dbReference type="PROSITE" id="PS50042">
    <property type="entry name" value="CNMP_BINDING_3"/>
    <property type="match status" value="2"/>
</dbReference>
<gene>
    <name evidence="3" type="ORF">PPRIM_AZ9-3.1.T0650177</name>
</gene>
<feature type="domain" description="Cyclic nucleotide-binding" evidence="2">
    <location>
        <begin position="73"/>
        <end position="244"/>
    </location>
</feature>
<dbReference type="Pfam" id="PF00027">
    <property type="entry name" value="cNMP_binding"/>
    <property type="match status" value="2"/>
</dbReference>
<dbReference type="PANTHER" id="PTHR11635">
    <property type="entry name" value="CAMP-DEPENDENT PROTEIN KINASE REGULATORY CHAIN"/>
    <property type="match status" value="1"/>
</dbReference>
<feature type="compositionally biased region" description="Acidic residues" evidence="1">
    <location>
        <begin position="152"/>
        <end position="164"/>
    </location>
</feature>
<feature type="region of interest" description="Disordered" evidence="1">
    <location>
        <begin position="145"/>
        <end position="164"/>
    </location>
</feature>
<dbReference type="AlphaFoldDB" id="A0A8S1MP64"/>
<organism evidence="3 4">
    <name type="scientific">Paramecium primaurelia</name>
    <dbReference type="NCBI Taxonomy" id="5886"/>
    <lineage>
        <taxon>Eukaryota</taxon>
        <taxon>Sar</taxon>
        <taxon>Alveolata</taxon>
        <taxon>Ciliophora</taxon>
        <taxon>Intramacronucleata</taxon>
        <taxon>Oligohymenophorea</taxon>
        <taxon>Peniculida</taxon>
        <taxon>Parameciidae</taxon>
        <taxon>Paramecium</taxon>
    </lineage>
</organism>
<dbReference type="GO" id="GO:0004862">
    <property type="term" value="F:cAMP-dependent protein kinase inhibitor activity"/>
    <property type="evidence" value="ECO:0007669"/>
    <property type="project" value="TreeGrafter"/>
</dbReference>
<dbReference type="EMBL" id="CAJJDM010000067">
    <property type="protein sequence ID" value="CAD8081349.1"/>
    <property type="molecule type" value="Genomic_DNA"/>
</dbReference>
<reference evidence="3" key="1">
    <citation type="submission" date="2021-01" db="EMBL/GenBank/DDBJ databases">
        <authorList>
            <consortium name="Genoscope - CEA"/>
            <person name="William W."/>
        </authorList>
    </citation>
    <scope>NUCLEOTIDE SEQUENCE</scope>
</reference>
<dbReference type="GO" id="GO:0005952">
    <property type="term" value="C:cAMP-dependent protein kinase complex"/>
    <property type="evidence" value="ECO:0007669"/>
    <property type="project" value="InterPro"/>
</dbReference>
<protein>
    <recommendedName>
        <fullName evidence="2">Cyclic nucleotide-binding domain-containing protein</fullName>
    </recommendedName>
</protein>
<dbReference type="PANTHER" id="PTHR11635:SF152">
    <property type="entry name" value="CAMP-DEPENDENT PROTEIN KINASE TYPE I REGULATORY SUBUNIT-RELATED"/>
    <property type="match status" value="1"/>
</dbReference>
<keyword evidence="4" id="KW-1185">Reference proteome</keyword>
<evidence type="ECO:0000256" key="1">
    <source>
        <dbReference type="SAM" id="MobiDB-lite"/>
    </source>
</evidence>
<dbReference type="GO" id="GO:0030552">
    <property type="term" value="F:cAMP binding"/>
    <property type="evidence" value="ECO:0007669"/>
    <property type="project" value="TreeGrafter"/>
</dbReference>
<dbReference type="InterPro" id="IPR050503">
    <property type="entry name" value="cAMP-dep_PK_reg_su-like"/>
</dbReference>
<dbReference type="OMA" id="INIFTDW"/>
<dbReference type="InterPro" id="IPR000595">
    <property type="entry name" value="cNMP-bd_dom"/>
</dbReference>
<proteinExistence type="predicted"/>
<dbReference type="GO" id="GO:0034236">
    <property type="term" value="F:protein kinase A catalytic subunit binding"/>
    <property type="evidence" value="ECO:0007669"/>
    <property type="project" value="TreeGrafter"/>
</dbReference>
<dbReference type="PROSITE" id="PS00889">
    <property type="entry name" value="CNMP_BINDING_2"/>
    <property type="match status" value="1"/>
</dbReference>